<accession>A0ABT1SAZ9</accession>
<gene>
    <name evidence="2" type="ORF">NE686_11150</name>
</gene>
<reference evidence="2 3" key="1">
    <citation type="submission" date="2022-06" db="EMBL/GenBank/DDBJ databases">
        <title>Isolation of gut microbiota from human fecal samples.</title>
        <authorList>
            <person name="Pamer E.G."/>
            <person name="Barat B."/>
            <person name="Waligurski E."/>
            <person name="Medina S."/>
            <person name="Paddock L."/>
            <person name="Mostad J."/>
        </authorList>
    </citation>
    <scope>NUCLEOTIDE SEQUENCE [LARGE SCALE GENOMIC DNA]</scope>
    <source>
        <strain evidence="2 3">DFI.7.95</strain>
    </source>
</reference>
<keyword evidence="3" id="KW-1185">Reference proteome</keyword>
<feature type="compositionally biased region" description="Basic and acidic residues" evidence="1">
    <location>
        <begin position="53"/>
        <end position="76"/>
    </location>
</feature>
<name>A0ABT1SAZ9_9FIRM</name>
<dbReference type="EMBL" id="JANGAC010000007">
    <property type="protein sequence ID" value="MCQ4923648.1"/>
    <property type="molecule type" value="Genomic_DNA"/>
</dbReference>
<evidence type="ECO:0008006" key="4">
    <source>
        <dbReference type="Google" id="ProtNLM"/>
    </source>
</evidence>
<evidence type="ECO:0000313" key="2">
    <source>
        <dbReference type="EMBL" id="MCQ4923648.1"/>
    </source>
</evidence>
<feature type="region of interest" description="Disordered" evidence="1">
    <location>
        <begin position="41"/>
        <end position="77"/>
    </location>
</feature>
<dbReference type="Proteomes" id="UP001524478">
    <property type="component" value="Unassembled WGS sequence"/>
</dbReference>
<protein>
    <recommendedName>
        <fullName evidence="4">Lipoprotein</fullName>
    </recommendedName>
</protein>
<dbReference type="RefSeq" id="WP_256311569.1">
    <property type="nucleotide sequence ID" value="NZ_JANGAC010000007.1"/>
</dbReference>
<evidence type="ECO:0000313" key="3">
    <source>
        <dbReference type="Proteomes" id="UP001524478"/>
    </source>
</evidence>
<comment type="caution">
    <text evidence="2">The sequence shown here is derived from an EMBL/GenBank/DDBJ whole genome shotgun (WGS) entry which is preliminary data.</text>
</comment>
<organism evidence="2 3">
    <name type="scientific">Tissierella carlieri</name>
    <dbReference type="NCBI Taxonomy" id="689904"/>
    <lineage>
        <taxon>Bacteria</taxon>
        <taxon>Bacillati</taxon>
        <taxon>Bacillota</taxon>
        <taxon>Tissierellia</taxon>
        <taxon>Tissierellales</taxon>
        <taxon>Tissierellaceae</taxon>
        <taxon>Tissierella</taxon>
    </lineage>
</organism>
<evidence type="ECO:0000256" key="1">
    <source>
        <dbReference type="SAM" id="MobiDB-lite"/>
    </source>
</evidence>
<proteinExistence type="predicted"/>
<sequence length="110" mass="12974">MKIIKKLTRLTVLLLLIWLFFTRCKDKKESEIPRDFKHTKNTEEFESSSTIAEGKELIKQEEAGSTPKADESETKKGQKSLILQKRYIGRIFRQKVRRCCSVFRLLILKK</sequence>